<reference evidence="3" key="1">
    <citation type="submission" date="2021-05" db="EMBL/GenBank/DDBJ databases">
        <title>Direct Submission.</title>
        <authorList>
            <person name="Li K."/>
            <person name="Gao J."/>
        </authorList>
    </citation>
    <scope>NUCLEOTIDE SEQUENCE [LARGE SCALE GENOMIC DNA]</scope>
    <source>
        <strain evidence="3">MG62</strain>
    </source>
</reference>
<evidence type="ECO:0000313" key="3">
    <source>
        <dbReference type="Proteomes" id="UP000679629"/>
    </source>
</evidence>
<dbReference type="InterPro" id="IPR027417">
    <property type="entry name" value="P-loop_NTPase"/>
</dbReference>
<dbReference type="NCBIfam" id="NF041121">
    <property type="entry name" value="SAV_2336_NTERM"/>
    <property type="match status" value="1"/>
</dbReference>
<evidence type="ECO:0000256" key="1">
    <source>
        <dbReference type="SAM" id="MobiDB-lite"/>
    </source>
</evidence>
<dbReference type="RefSeq" id="WP_215120194.1">
    <property type="nucleotide sequence ID" value="NZ_CP075896.1"/>
</dbReference>
<dbReference type="Gene3D" id="1.10.510.10">
    <property type="entry name" value="Transferase(Phosphotransferase) domain 1"/>
    <property type="match status" value="1"/>
</dbReference>
<sequence>MPEDSAGCGLRLVLDLLADCGVTLSQEELLDTLWLARQLTGSPESLPLQRDATPSVAAPPTLDVPDRRRPHLSPGGRAGLYGAPRLERRPEPESASSVPEPERPRPAAMPQADEKRAMPLRVPEAKALVDELLIGRVLRPLKQSRPSTSRYDFDEEATVHALAETGLPDVVLRPAPERWLDLALVVDDGMSMLLWQRLATELHALLRRAGAFRMIRAYGLHTRGHEVHLRGRPFSAEANRIPTDLIADPTGRTLVLLVSDGVGRAWRDGRMHSTLNGWARCGPTAVVHALPTRMWGGSGLRSQRWRVTSERRGSANTEWGVADPVLPPHMVSFRGVPVPVLEPAPAALAAWVRLVASPASSATLPLLAAPGSSGARPVDTGLPRLRRFHAAASPEAYRLAAHLAGVAPLSLPVMRLVQAAIPWADTANLAEVFLGGLLRPLPGPPGESLPPQHQLFDFDGDIGNILLNAVPLADVVETGRTVSARLELLAGRSPEFPAWLAHPEGTERIPSSTRAFAAIGPRLAARFGVGSLERRMGSVWRPLRSGDPWRIGPYTVHARGVDDGLCRKFLGRDADGTEVVVVTADGQFVRRLSAEELALRRIGGGCAPRLVASGLDDDPPWIAETPPHSPDGIPAEPLSTVLARGDLEPDAALELARNLCEAVDTSHREGLAHGDLTQETVRCLGRTVILTDWFRSSYDSEHGIDRDITALGTLLERLITFAPEDLGELRELIEACHSALRGFRPTAGRLAELLAARLGMQGDDGKLVAAMDARARTELIRTRVRTCRRIAVVGLPGASGKSTTAALLATVFATERYGGTIVVDADPGVGTLGFRVNENRGRGMTALTQTLRRFQNADLLEQNTRLLEPFLSTMRAGAHVLTDLIGLPAPDPAYVQRVYDLLQQEYEILITDSHSPDLDENKHAVLGPAHQLVVVAESMRSLTMPRAHEYFSRLLGLGYKELLSRSIIVLSMGMPDRRQTPDPSGIVDRPTELRQLCRAIVSIPHSPYLANAGEADLSALDHELRDAYYALAAIVAQSFRAT</sequence>
<evidence type="ECO:0000313" key="2">
    <source>
        <dbReference type="EMBL" id="QWB24349.1"/>
    </source>
</evidence>
<dbReference type="SUPFAM" id="SSF52540">
    <property type="entry name" value="P-loop containing nucleoside triphosphate hydrolases"/>
    <property type="match status" value="1"/>
</dbReference>
<dbReference type="InterPro" id="IPR047738">
    <property type="entry name" value="SAV_2336-like_N"/>
</dbReference>
<dbReference type="PANTHER" id="PTHR43384">
    <property type="entry name" value="SEPTUM SITE-DETERMINING PROTEIN MIND HOMOLOG, CHLOROPLASTIC-RELATED"/>
    <property type="match status" value="1"/>
</dbReference>
<gene>
    <name evidence="2" type="ORF">KJK29_18080</name>
</gene>
<dbReference type="EMBL" id="CP075896">
    <property type="protein sequence ID" value="QWB24349.1"/>
    <property type="molecule type" value="Genomic_DNA"/>
</dbReference>
<proteinExistence type="predicted"/>
<keyword evidence="3" id="KW-1185">Reference proteome</keyword>
<name>A0ABX8FT33_9ACTN</name>
<accession>A0ABX8FT33</accession>
<evidence type="ECO:0008006" key="4">
    <source>
        <dbReference type="Google" id="ProtNLM"/>
    </source>
</evidence>
<dbReference type="Gene3D" id="3.40.50.300">
    <property type="entry name" value="P-loop containing nucleotide triphosphate hydrolases"/>
    <property type="match status" value="1"/>
</dbReference>
<dbReference type="Proteomes" id="UP000679629">
    <property type="component" value="Chromosome"/>
</dbReference>
<dbReference type="PANTHER" id="PTHR43384:SF14">
    <property type="entry name" value="ESX-1 SECRETION-ASSOCIATED PROTEIN ESPI"/>
    <property type="match status" value="1"/>
</dbReference>
<organism evidence="2 3">
    <name type="scientific">Streptomyces koelreuteriae</name>
    <dbReference type="NCBI Taxonomy" id="2838015"/>
    <lineage>
        <taxon>Bacteria</taxon>
        <taxon>Bacillati</taxon>
        <taxon>Actinomycetota</taxon>
        <taxon>Actinomycetes</taxon>
        <taxon>Kitasatosporales</taxon>
        <taxon>Streptomycetaceae</taxon>
        <taxon>Streptomyces</taxon>
    </lineage>
</organism>
<feature type="region of interest" description="Disordered" evidence="1">
    <location>
        <begin position="44"/>
        <end position="117"/>
    </location>
</feature>
<dbReference type="InterPro" id="IPR050625">
    <property type="entry name" value="ParA/MinD_ATPase"/>
</dbReference>
<protein>
    <recommendedName>
        <fullName evidence="4">MinD-like ATPase involved in chromosome partitioning or flagellar assembly</fullName>
    </recommendedName>
</protein>